<dbReference type="Proteomes" id="UP000799438">
    <property type="component" value="Unassembled WGS sequence"/>
</dbReference>
<name>A0A6A6AX70_9PEZI</name>
<dbReference type="AlphaFoldDB" id="A0A6A6AX70"/>
<evidence type="ECO:0000256" key="1">
    <source>
        <dbReference type="SAM" id="MobiDB-lite"/>
    </source>
</evidence>
<proteinExistence type="predicted"/>
<protein>
    <submittedName>
        <fullName evidence="2">Uncharacterized protein</fullName>
    </submittedName>
</protein>
<evidence type="ECO:0000313" key="3">
    <source>
        <dbReference type="Proteomes" id="UP000799438"/>
    </source>
</evidence>
<sequence length="172" mass="18880">MGCSVPAKFKMSDSLKSERKDGQTKEGKTHMSRYYITAIVFWTNSLRPLRLVKENSRRKEGACVKILLHGAVARLGSGLLGFAILAWDVVHVCGKAATRQIMPRNKSSCFASAESFNDGHMSSFPFQPKLLQPGVSPSPTFGLLPWMAMPGASRPSMRSQALVKRPTWPGVS</sequence>
<accession>A0A6A6AX70</accession>
<dbReference type="GeneID" id="54292890"/>
<dbReference type="RefSeq" id="XP_033391924.1">
    <property type="nucleotide sequence ID" value="XM_033535396.1"/>
</dbReference>
<keyword evidence="3" id="KW-1185">Reference proteome</keyword>
<organism evidence="2 3">
    <name type="scientific">Aplosporella prunicola CBS 121167</name>
    <dbReference type="NCBI Taxonomy" id="1176127"/>
    <lineage>
        <taxon>Eukaryota</taxon>
        <taxon>Fungi</taxon>
        <taxon>Dikarya</taxon>
        <taxon>Ascomycota</taxon>
        <taxon>Pezizomycotina</taxon>
        <taxon>Dothideomycetes</taxon>
        <taxon>Dothideomycetes incertae sedis</taxon>
        <taxon>Botryosphaeriales</taxon>
        <taxon>Aplosporellaceae</taxon>
        <taxon>Aplosporella</taxon>
    </lineage>
</organism>
<feature type="region of interest" description="Disordered" evidence="1">
    <location>
        <begin position="1"/>
        <end position="26"/>
    </location>
</feature>
<reference evidence="2" key="1">
    <citation type="journal article" date="2020" name="Stud. Mycol.">
        <title>101 Dothideomycetes genomes: a test case for predicting lifestyles and emergence of pathogens.</title>
        <authorList>
            <person name="Haridas S."/>
            <person name="Albert R."/>
            <person name="Binder M."/>
            <person name="Bloem J."/>
            <person name="Labutti K."/>
            <person name="Salamov A."/>
            <person name="Andreopoulos B."/>
            <person name="Baker S."/>
            <person name="Barry K."/>
            <person name="Bills G."/>
            <person name="Bluhm B."/>
            <person name="Cannon C."/>
            <person name="Castanera R."/>
            <person name="Culley D."/>
            <person name="Daum C."/>
            <person name="Ezra D."/>
            <person name="Gonzalez J."/>
            <person name="Henrissat B."/>
            <person name="Kuo A."/>
            <person name="Liang C."/>
            <person name="Lipzen A."/>
            <person name="Lutzoni F."/>
            <person name="Magnuson J."/>
            <person name="Mondo S."/>
            <person name="Nolan M."/>
            <person name="Ohm R."/>
            <person name="Pangilinan J."/>
            <person name="Park H.-J."/>
            <person name="Ramirez L."/>
            <person name="Alfaro M."/>
            <person name="Sun H."/>
            <person name="Tritt A."/>
            <person name="Yoshinaga Y."/>
            <person name="Zwiers L.-H."/>
            <person name="Turgeon B."/>
            <person name="Goodwin S."/>
            <person name="Spatafora J."/>
            <person name="Crous P."/>
            <person name="Grigoriev I."/>
        </authorList>
    </citation>
    <scope>NUCLEOTIDE SEQUENCE</scope>
    <source>
        <strain evidence="2">CBS 121167</strain>
    </source>
</reference>
<evidence type="ECO:0000313" key="2">
    <source>
        <dbReference type="EMBL" id="KAF2136206.1"/>
    </source>
</evidence>
<gene>
    <name evidence="2" type="ORF">K452DRAFT_139713</name>
</gene>
<dbReference type="EMBL" id="ML995529">
    <property type="protein sequence ID" value="KAF2136206.1"/>
    <property type="molecule type" value="Genomic_DNA"/>
</dbReference>
<feature type="compositionally biased region" description="Basic and acidic residues" evidence="1">
    <location>
        <begin position="10"/>
        <end position="26"/>
    </location>
</feature>